<accession>A0A8B0SV37</accession>
<sequence length="116" mass="13956">MFFCFRDHLQFPVQGHFLKQLTLYPPSFWFNNHAMMFNFVFLNTGEKNLSIQLSAFAMSRPFFKHRCESTGHEFPPFAYVVWDISWFRAFRVSQYSSRIFLSLLISVTRYSEPSFR</sequence>
<name>A0A8B0SV37_KLEPN</name>
<geneLocation type="plasmid" evidence="1">
    <name>p17-15-vir-like</name>
</geneLocation>
<organism evidence="1">
    <name type="scientific">Klebsiella pneumoniae</name>
    <dbReference type="NCBI Taxonomy" id="573"/>
    <lineage>
        <taxon>Bacteria</taxon>
        <taxon>Pseudomonadati</taxon>
        <taxon>Pseudomonadota</taxon>
        <taxon>Gammaproteobacteria</taxon>
        <taxon>Enterobacterales</taxon>
        <taxon>Enterobacteriaceae</taxon>
        <taxon>Klebsiella/Raoultella group</taxon>
        <taxon>Klebsiella</taxon>
        <taxon>Klebsiella pneumoniae complex</taxon>
    </lineage>
</organism>
<dbReference type="EMBL" id="MN956836">
    <property type="protein sequence ID" value="QTX14734.1"/>
    <property type="molecule type" value="Genomic_DNA"/>
</dbReference>
<reference evidence="1" key="1">
    <citation type="submission" date="2020-01" db="EMBL/GenBank/DDBJ databases">
        <authorList>
            <person name="Qin S."/>
        </authorList>
    </citation>
    <scope>NUCLEOTIDE SEQUENCE</scope>
    <source>
        <strain evidence="1">CVir17-16-YZ6g</strain>
        <plasmid evidence="1">p17-15-vir-like</plasmid>
    </source>
</reference>
<protein>
    <submittedName>
        <fullName evidence="1">Uncharacterized protein</fullName>
    </submittedName>
</protein>
<dbReference type="AlphaFoldDB" id="A0A8B0SV37"/>
<proteinExistence type="predicted"/>
<keyword evidence="1" id="KW-0614">Plasmid</keyword>
<evidence type="ECO:0000313" key="1">
    <source>
        <dbReference type="EMBL" id="QTX14734.1"/>
    </source>
</evidence>